<evidence type="ECO:0000313" key="9">
    <source>
        <dbReference type="EMBL" id="MCL2916376.1"/>
    </source>
</evidence>
<evidence type="ECO:0000256" key="2">
    <source>
        <dbReference type="ARBA" id="ARBA00035880"/>
    </source>
</evidence>
<feature type="domain" description="Thioesterase" evidence="8">
    <location>
        <begin position="58"/>
        <end position="144"/>
    </location>
</feature>
<comment type="similarity">
    <text evidence="4">Belongs to the YigI thioesterase family.</text>
</comment>
<dbReference type="PANTHER" id="PTHR43240:SF20">
    <property type="entry name" value="MEDIUM_LONG-CHAIN ACYL-COA THIOESTERASE YIGI"/>
    <property type="match status" value="1"/>
</dbReference>
<dbReference type="SUPFAM" id="SSF54637">
    <property type="entry name" value="Thioesterase/thiol ester dehydrase-isomerase"/>
    <property type="match status" value="1"/>
</dbReference>
<dbReference type="PANTHER" id="PTHR43240">
    <property type="entry name" value="1,4-DIHYDROXY-2-NAPHTHOYL-COA THIOESTERASE 1"/>
    <property type="match status" value="1"/>
</dbReference>
<name>A0ABT0ND34_9GAMM</name>
<dbReference type="NCBIfam" id="NF008675">
    <property type="entry name" value="PRK11688.1"/>
    <property type="match status" value="1"/>
</dbReference>
<keyword evidence="10" id="KW-1185">Reference proteome</keyword>
<comment type="catalytic activity">
    <reaction evidence="3">
        <text>a long-chain fatty acyl-CoA + H2O = a long-chain fatty acid + CoA + H(+)</text>
        <dbReference type="Rhea" id="RHEA:67680"/>
        <dbReference type="ChEBI" id="CHEBI:15377"/>
        <dbReference type="ChEBI" id="CHEBI:15378"/>
        <dbReference type="ChEBI" id="CHEBI:57287"/>
        <dbReference type="ChEBI" id="CHEBI:57560"/>
        <dbReference type="ChEBI" id="CHEBI:83139"/>
    </reaction>
</comment>
<comment type="catalytic activity">
    <reaction evidence="7">
        <text>a medium-chain fatty acyl-CoA + H2O = a medium-chain fatty acid + CoA + H(+)</text>
        <dbReference type="Rhea" id="RHEA:68184"/>
        <dbReference type="ChEBI" id="CHEBI:15377"/>
        <dbReference type="ChEBI" id="CHEBI:15378"/>
        <dbReference type="ChEBI" id="CHEBI:57287"/>
        <dbReference type="ChEBI" id="CHEBI:59558"/>
        <dbReference type="ChEBI" id="CHEBI:90546"/>
    </reaction>
</comment>
<dbReference type="EMBL" id="JAKIKT010000014">
    <property type="protein sequence ID" value="MCL2916376.1"/>
    <property type="molecule type" value="Genomic_DNA"/>
</dbReference>
<evidence type="ECO:0000313" key="10">
    <source>
        <dbReference type="Proteomes" id="UP001202831"/>
    </source>
</evidence>
<dbReference type="InterPro" id="IPR029069">
    <property type="entry name" value="HotDog_dom_sf"/>
</dbReference>
<sequence>MSQSEAISKKVLAMVAEVFDQHIPFHNLLGMRIQRYDLEGVEVTVEMKPELIGNIHQQILHGGVTATVLDVVGGLTAFAALVAGRDDWQEEELRARLQTLGTIDMRVDYLRPGRGQKFTGTGQVIRSGNKVSVCRMELHNESGQHIAFGTGTYLTG</sequence>
<comment type="caution">
    <text evidence="9">The sequence shown here is derived from an EMBL/GenBank/DDBJ whole genome shotgun (WGS) entry which is preliminary data.</text>
</comment>
<gene>
    <name evidence="9" type="ORF">L2725_21815</name>
</gene>
<dbReference type="InterPro" id="IPR003736">
    <property type="entry name" value="PAAI_dom"/>
</dbReference>
<dbReference type="RefSeq" id="WP_249250919.1">
    <property type="nucleotide sequence ID" value="NZ_JAKIKT010000014.1"/>
</dbReference>
<dbReference type="EC" id="3.1.2.20" evidence="5"/>
<evidence type="ECO:0000259" key="8">
    <source>
        <dbReference type="Pfam" id="PF03061"/>
    </source>
</evidence>
<evidence type="ECO:0000256" key="7">
    <source>
        <dbReference type="ARBA" id="ARBA00048062"/>
    </source>
</evidence>
<protein>
    <recommendedName>
        <fullName evidence="6">Medium/long-chain acyl-CoA thioesterase YigI</fullName>
        <ecNumber evidence="5">3.1.2.20</ecNumber>
    </recommendedName>
</protein>
<comment type="catalytic activity">
    <reaction evidence="2">
        <text>a fatty acyl-CoA + H2O = a fatty acid + CoA + H(+)</text>
        <dbReference type="Rhea" id="RHEA:16781"/>
        <dbReference type="ChEBI" id="CHEBI:15377"/>
        <dbReference type="ChEBI" id="CHEBI:15378"/>
        <dbReference type="ChEBI" id="CHEBI:28868"/>
        <dbReference type="ChEBI" id="CHEBI:57287"/>
        <dbReference type="ChEBI" id="CHEBI:77636"/>
        <dbReference type="EC" id="3.1.2.20"/>
    </reaction>
</comment>
<dbReference type="Gene3D" id="3.10.129.10">
    <property type="entry name" value="Hotdog Thioesterase"/>
    <property type="match status" value="1"/>
</dbReference>
<reference evidence="9 10" key="1">
    <citation type="submission" date="2022-01" db="EMBL/GenBank/DDBJ databases">
        <title>Whole genome-based taxonomy of the Shewanellaceae.</title>
        <authorList>
            <person name="Martin-Rodriguez A.J."/>
        </authorList>
    </citation>
    <scope>NUCLEOTIDE SEQUENCE [LARGE SCALE GENOMIC DNA]</scope>
    <source>
        <strain evidence="9 10">DSM 21332</strain>
    </source>
</reference>
<dbReference type="InterPro" id="IPR006683">
    <property type="entry name" value="Thioestr_dom"/>
</dbReference>
<keyword evidence="1" id="KW-0378">Hydrolase</keyword>
<proteinExistence type="inferred from homology"/>
<organism evidence="9 10">
    <name type="scientific">Shewanella corallii</name>
    <dbReference type="NCBI Taxonomy" id="560080"/>
    <lineage>
        <taxon>Bacteria</taxon>
        <taxon>Pseudomonadati</taxon>
        <taxon>Pseudomonadota</taxon>
        <taxon>Gammaproteobacteria</taxon>
        <taxon>Alteromonadales</taxon>
        <taxon>Shewanellaceae</taxon>
        <taxon>Shewanella</taxon>
    </lineage>
</organism>
<evidence type="ECO:0000256" key="6">
    <source>
        <dbReference type="ARBA" id="ARBA00040062"/>
    </source>
</evidence>
<dbReference type="Proteomes" id="UP001202831">
    <property type="component" value="Unassembled WGS sequence"/>
</dbReference>
<dbReference type="CDD" id="cd03443">
    <property type="entry name" value="PaaI_thioesterase"/>
    <property type="match status" value="1"/>
</dbReference>
<evidence type="ECO:0000256" key="1">
    <source>
        <dbReference type="ARBA" id="ARBA00022801"/>
    </source>
</evidence>
<dbReference type="NCBIfam" id="TIGR00369">
    <property type="entry name" value="unchar_dom_1"/>
    <property type="match status" value="1"/>
</dbReference>
<dbReference type="Pfam" id="PF03061">
    <property type="entry name" value="4HBT"/>
    <property type="match status" value="1"/>
</dbReference>
<accession>A0ABT0ND34</accession>
<evidence type="ECO:0000256" key="3">
    <source>
        <dbReference type="ARBA" id="ARBA00036002"/>
    </source>
</evidence>
<evidence type="ECO:0000256" key="5">
    <source>
        <dbReference type="ARBA" id="ARBA00038894"/>
    </source>
</evidence>
<evidence type="ECO:0000256" key="4">
    <source>
        <dbReference type="ARBA" id="ARBA00038381"/>
    </source>
</evidence>